<evidence type="ECO:0000256" key="2">
    <source>
        <dbReference type="ARBA" id="ARBA00005790"/>
    </source>
</evidence>
<evidence type="ECO:0000256" key="1">
    <source>
        <dbReference type="ARBA" id="ARBA00003531"/>
    </source>
</evidence>
<dbReference type="InterPro" id="IPR027417">
    <property type="entry name" value="P-loop_NTPase"/>
</dbReference>
<dbReference type="PROSITE" id="PS50052">
    <property type="entry name" value="GUANYLATE_KINASE_2"/>
    <property type="match status" value="1"/>
</dbReference>
<dbReference type="PANTHER" id="PTHR23117">
    <property type="entry name" value="GUANYLATE KINASE-RELATED"/>
    <property type="match status" value="1"/>
</dbReference>
<comment type="function">
    <text evidence="1">Essential for recycling GMP and indirectly, cGMP.</text>
</comment>
<evidence type="ECO:0000256" key="4">
    <source>
        <dbReference type="ARBA" id="ARBA00022777"/>
    </source>
</evidence>
<dbReference type="InterPro" id="IPR008145">
    <property type="entry name" value="GK/Ca_channel_bsu"/>
</dbReference>
<keyword evidence="3" id="KW-0808">Transferase</keyword>
<dbReference type="RefSeq" id="WP_132082070.1">
    <property type="nucleotide sequence ID" value="NZ_DAMAKO010000010.1"/>
</dbReference>
<dbReference type="PROSITE" id="PS00856">
    <property type="entry name" value="GUANYLATE_KINASE_1"/>
    <property type="match status" value="1"/>
</dbReference>
<dbReference type="GO" id="GO:0004385">
    <property type="term" value="F:GMP kinase activity"/>
    <property type="evidence" value="ECO:0007669"/>
    <property type="project" value="UniProtKB-EC"/>
</dbReference>
<dbReference type="EMBL" id="SLUI01000010">
    <property type="protein sequence ID" value="TCL35766.1"/>
    <property type="molecule type" value="Genomic_DNA"/>
</dbReference>
<comment type="caution">
    <text evidence="7">The sequence shown here is derived from an EMBL/GenBank/DDBJ whole genome shotgun (WGS) entry which is preliminary data.</text>
</comment>
<dbReference type="InterPro" id="IPR020590">
    <property type="entry name" value="Guanylate_kinase_CS"/>
</dbReference>
<dbReference type="Pfam" id="PF00625">
    <property type="entry name" value="Guanylate_kin"/>
    <property type="match status" value="1"/>
</dbReference>
<keyword evidence="8" id="KW-1185">Reference proteome</keyword>
<dbReference type="OrthoDB" id="1033810at2"/>
<evidence type="ECO:0000259" key="6">
    <source>
        <dbReference type="PROSITE" id="PS50052"/>
    </source>
</evidence>
<dbReference type="AlphaFoldDB" id="A0A4R1PUQ5"/>
<evidence type="ECO:0000313" key="7">
    <source>
        <dbReference type="EMBL" id="TCL35766.1"/>
    </source>
</evidence>
<keyword evidence="4 7" id="KW-0418">Kinase</keyword>
<dbReference type="Proteomes" id="UP000295063">
    <property type="component" value="Unassembled WGS sequence"/>
</dbReference>
<proteinExistence type="inferred from homology"/>
<accession>A0A4R1PUQ5</accession>
<dbReference type="CDD" id="cd00071">
    <property type="entry name" value="GMPK"/>
    <property type="match status" value="1"/>
</dbReference>
<dbReference type="SUPFAM" id="SSF52540">
    <property type="entry name" value="P-loop containing nucleoside triphosphate hydrolases"/>
    <property type="match status" value="1"/>
</dbReference>
<sequence length="179" mass="20273">MINIIAFLGPSGAGKSTLQDFMDIPPVVTWTSRSPRVGEVDGVDYHFTTQETIMRMFEEGLLLEFTQYNGNLYATAAASFEQVIRSGALASVIVDSNGASELRKKYGERVLVLGVYAPVEECISRLQKRRDPNALERVFTYQEEVQAMQKLADLIVNNAKDNWERSKRLVQLFKKQLFM</sequence>
<comment type="catalytic activity">
    <reaction evidence="5">
        <text>GMP + ATP = GDP + ADP</text>
        <dbReference type="Rhea" id="RHEA:20780"/>
        <dbReference type="ChEBI" id="CHEBI:30616"/>
        <dbReference type="ChEBI" id="CHEBI:58115"/>
        <dbReference type="ChEBI" id="CHEBI:58189"/>
        <dbReference type="ChEBI" id="CHEBI:456216"/>
        <dbReference type="EC" id="2.7.4.8"/>
    </reaction>
</comment>
<dbReference type="Gene3D" id="3.40.50.300">
    <property type="entry name" value="P-loop containing nucleotide triphosphate hydrolases"/>
    <property type="match status" value="1"/>
</dbReference>
<evidence type="ECO:0000256" key="5">
    <source>
        <dbReference type="ARBA" id="ARBA00048594"/>
    </source>
</evidence>
<feature type="domain" description="Guanylate kinase-like" evidence="6">
    <location>
        <begin position="2"/>
        <end position="174"/>
    </location>
</feature>
<organism evidence="7 8">
    <name type="scientific">Anaerospora hongkongensis</name>
    <dbReference type="NCBI Taxonomy" id="244830"/>
    <lineage>
        <taxon>Bacteria</taxon>
        <taxon>Bacillati</taxon>
        <taxon>Bacillota</taxon>
        <taxon>Negativicutes</taxon>
        <taxon>Selenomonadales</taxon>
        <taxon>Sporomusaceae</taxon>
        <taxon>Anaerospora</taxon>
    </lineage>
</organism>
<dbReference type="SMART" id="SM00072">
    <property type="entry name" value="GuKc"/>
    <property type="match status" value="1"/>
</dbReference>
<reference evidence="7 8" key="1">
    <citation type="submission" date="2019-03" db="EMBL/GenBank/DDBJ databases">
        <title>Genomic Encyclopedia of Type Strains, Phase IV (KMG-IV): sequencing the most valuable type-strain genomes for metagenomic binning, comparative biology and taxonomic classification.</title>
        <authorList>
            <person name="Goeker M."/>
        </authorList>
    </citation>
    <scope>NUCLEOTIDE SEQUENCE [LARGE SCALE GENOMIC DNA]</scope>
    <source>
        <strain evidence="7 8">DSM 15969</strain>
    </source>
</reference>
<comment type="similarity">
    <text evidence="2">Belongs to the guanylate kinase family.</text>
</comment>
<protein>
    <submittedName>
        <fullName evidence="7">Guanylate kinase</fullName>
    </submittedName>
</protein>
<dbReference type="PANTHER" id="PTHR23117:SF13">
    <property type="entry name" value="GUANYLATE KINASE"/>
    <property type="match status" value="1"/>
</dbReference>
<name>A0A4R1PUQ5_9FIRM</name>
<dbReference type="InterPro" id="IPR008144">
    <property type="entry name" value="Guanylate_kin-like_dom"/>
</dbReference>
<dbReference type="GO" id="GO:0005829">
    <property type="term" value="C:cytosol"/>
    <property type="evidence" value="ECO:0007669"/>
    <property type="project" value="TreeGrafter"/>
</dbReference>
<evidence type="ECO:0000313" key="8">
    <source>
        <dbReference type="Proteomes" id="UP000295063"/>
    </source>
</evidence>
<gene>
    <name evidence="7" type="ORF">EV210_1106</name>
</gene>
<evidence type="ECO:0000256" key="3">
    <source>
        <dbReference type="ARBA" id="ARBA00022679"/>
    </source>
</evidence>